<feature type="domain" description="Glycosyl hydrolase family 32 C-terminal" evidence="6">
    <location>
        <begin position="159"/>
        <end position="277"/>
    </location>
</feature>
<evidence type="ECO:0000256" key="2">
    <source>
        <dbReference type="ARBA" id="ARBA00022801"/>
    </source>
</evidence>
<dbReference type="PANTHER" id="PTHR42800">
    <property type="entry name" value="EXOINULINASE INUD (AFU_ORTHOLOGUE AFUA_5G00480)"/>
    <property type="match status" value="1"/>
</dbReference>
<accession>A0A0G2E7W1</accession>
<evidence type="ECO:0000256" key="3">
    <source>
        <dbReference type="ARBA" id="ARBA00023295"/>
    </source>
</evidence>
<dbReference type="GO" id="GO:0005987">
    <property type="term" value="P:sucrose catabolic process"/>
    <property type="evidence" value="ECO:0007669"/>
    <property type="project" value="TreeGrafter"/>
</dbReference>
<dbReference type="EMBL" id="LCWF01000123">
    <property type="protein sequence ID" value="KKY18406.1"/>
    <property type="molecule type" value="Genomic_DNA"/>
</dbReference>
<evidence type="ECO:0000313" key="7">
    <source>
        <dbReference type="EMBL" id="KKY18406.1"/>
    </source>
</evidence>
<dbReference type="GO" id="GO:0004575">
    <property type="term" value="F:sucrose alpha-glucosidase activity"/>
    <property type="evidence" value="ECO:0007669"/>
    <property type="project" value="TreeGrafter"/>
</dbReference>
<dbReference type="InterPro" id="IPR013320">
    <property type="entry name" value="ConA-like_dom_sf"/>
</dbReference>
<dbReference type="OrthoDB" id="202537at2759"/>
<evidence type="ECO:0000259" key="6">
    <source>
        <dbReference type="Pfam" id="PF08244"/>
    </source>
</evidence>
<comment type="similarity">
    <text evidence="1 4">Belongs to the glycosyl hydrolase 32 family.</text>
</comment>
<dbReference type="PANTHER" id="PTHR42800:SF2">
    <property type="entry name" value="INVERTASE-RELATED"/>
    <property type="match status" value="1"/>
</dbReference>
<name>A0A0G2E7W1_PHACM</name>
<dbReference type="SUPFAM" id="SSF75005">
    <property type="entry name" value="Arabinanase/levansucrase/invertase"/>
    <property type="match status" value="1"/>
</dbReference>
<dbReference type="Pfam" id="PF00251">
    <property type="entry name" value="Glyco_hydro_32N"/>
    <property type="match status" value="1"/>
</dbReference>
<gene>
    <name evidence="7" type="ORF">UCRPC4_g04976</name>
</gene>
<reference evidence="7 8" key="2">
    <citation type="submission" date="2015-05" db="EMBL/GenBank/DDBJ databases">
        <authorList>
            <person name="Morales-Cruz A."/>
            <person name="Amrine K.C."/>
            <person name="Cantu D."/>
        </authorList>
    </citation>
    <scope>NUCLEOTIDE SEQUENCE [LARGE SCALE GENOMIC DNA]</scope>
    <source>
        <strain evidence="7">UCRPC4</strain>
    </source>
</reference>
<sequence length="305" mass="32883">MYVMMISINPGSPLGGSITQYFPGDFNGTHFTAVDGATRFTDFAKDNYAGQFFYGIPATEPQVSVAWASNWQYTNLVPTGDLEGWRSAMSLPRIQYLTNATRSGYDLVSAPYDLTPILSTPLASNQSLGNGTLLVDFASDILPSNAIYFSVNVTSIPTSAPSGDINMTLFSSISGESISLGQLPLGSDLFLNRGKTYGFDNVFFTDKFFVTNLIDSSQGSTVDFRLEGVYDRSLLEIFCNGGIRAGTISVFPEQLLDTIVIKTGNLNTGVKVDVSVWGLKSAWMEYENGRGLVSGNVTNGMALGT</sequence>
<reference evidence="7 8" key="1">
    <citation type="submission" date="2015-05" db="EMBL/GenBank/DDBJ databases">
        <title>Distinctive expansion of gene families associated with plant cell wall degradation and secondary metabolism in the genomes of grapevine trunk pathogens.</title>
        <authorList>
            <person name="Lawrence D.P."/>
            <person name="Travadon R."/>
            <person name="Rolshausen P.E."/>
            <person name="Baumgartner K."/>
        </authorList>
    </citation>
    <scope>NUCLEOTIDE SEQUENCE [LARGE SCALE GENOMIC DNA]</scope>
    <source>
        <strain evidence="7">UCRPC4</strain>
    </source>
</reference>
<organism evidence="7 8">
    <name type="scientific">Phaeomoniella chlamydospora</name>
    <name type="common">Phaeoacremonium chlamydosporum</name>
    <dbReference type="NCBI Taxonomy" id="158046"/>
    <lineage>
        <taxon>Eukaryota</taxon>
        <taxon>Fungi</taxon>
        <taxon>Dikarya</taxon>
        <taxon>Ascomycota</taxon>
        <taxon>Pezizomycotina</taxon>
        <taxon>Eurotiomycetes</taxon>
        <taxon>Chaetothyriomycetidae</taxon>
        <taxon>Phaeomoniellales</taxon>
        <taxon>Phaeomoniellaceae</taxon>
        <taxon>Phaeomoniella</taxon>
    </lineage>
</organism>
<dbReference type="Proteomes" id="UP000053317">
    <property type="component" value="Unassembled WGS sequence"/>
</dbReference>
<dbReference type="Gene3D" id="2.60.120.560">
    <property type="entry name" value="Exo-inulinase, domain 1"/>
    <property type="match status" value="1"/>
</dbReference>
<keyword evidence="3 4" id="KW-0326">Glycosidase</keyword>
<proteinExistence type="inferred from homology"/>
<feature type="domain" description="Glycosyl hydrolase family 32 N-terminal" evidence="5">
    <location>
        <begin position="3"/>
        <end position="109"/>
    </location>
</feature>
<dbReference type="Gene3D" id="2.115.10.20">
    <property type="entry name" value="Glycosyl hydrolase domain, family 43"/>
    <property type="match status" value="1"/>
</dbReference>
<dbReference type="SUPFAM" id="SSF49899">
    <property type="entry name" value="Concanavalin A-like lectins/glucanases"/>
    <property type="match status" value="1"/>
</dbReference>
<evidence type="ECO:0000256" key="1">
    <source>
        <dbReference type="ARBA" id="ARBA00009902"/>
    </source>
</evidence>
<evidence type="ECO:0000256" key="4">
    <source>
        <dbReference type="RuleBase" id="RU362110"/>
    </source>
</evidence>
<protein>
    <submittedName>
        <fullName evidence="7">Putative glycoside hydrolase family 32 protein</fullName>
    </submittedName>
</protein>
<dbReference type="Pfam" id="PF08244">
    <property type="entry name" value="Glyco_hydro_32C"/>
    <property type="match status" value="1"/>
</dbReference>
<comment type="caution">
    <text evidence="7">The sequence shown here is derived from an EMBL/GenBank/DDBJ whole genome shotgun (WGS) entry which is preliminary data.</text>
</comment>
<dbReference type="AlphaFoldDB" id="A0A0G2E7W1"/>
<evidence type="ECO:0000313" key="8">
    <source>
        <dbReference type="Proteomes" id="UP000053317"/>
    </source>
</evidence>
<dbReference type="InterPro" id="IPR023296">
    <property type="entry name" value="Glyco_hydro_beta-prop_sf"/>
</dbReference>
<dbReference type="GO" id="GO:0000324">
    <property type="term" value="C:fungal-type vacuole"/>
    <property type="evidence" value="ECO:0007669"/>
    <property type="project" value="TreeGrafter"/>
</dbReference>
<dbReference type="InterPro" id="IPR013189">
    <property type="entry name" value="Glyco_hydro_32_C"/>
</dbReference>
<keyword evidence="8" id="KW-1185">Reference proteome</keyword>
<dbReference type="InterPro" id="IPR013148">
    <property type="entry name" value="Glyco_hydro_32_N"/>
</dbReference>
<evidence type="ECO:0000259" key="5">
    <source>
        <dbReference type="Pfam" id="PF00251"/>
    </source>
</evidence>
<keyword evidence="2 4" id="KW-0378">Hydrolase</keyword>